<keyword evidence="2" id="KW-0472">Membrane</keyword>
<feature type="region of interest" description="Disordered" evidence="1">
    <location>
        <begin position="31"/>
        <end position="50"/>
    </location>
</feature>
<proteinExistence type="predicted"/>
<dbReference type="AlphaFoldDB" id="A0A2M7QEE3"/>
<feature type="transmembrane region" description="Helical" evidence="2">
    <location>
        <begin position="6"/>
        <end position="23"/>
    </location>
</feature>
<feature type="compositionally biased region" description="Low complexity" evidence="1">
    <location>
        <begin position="34"/>
        <end position="50"/>
    </location>
</feature>
<accession>A0A2M7QEE3</accession>
<evidence type="ECO:0000313" key="3">
    <source>
        <dbReference type="EMBL" id="PIY69132.1"/>
    </source>
</evidence>
<name>A0A2M7QEE3_9BACT</name>
<evidence type="ECO:0000256" key="1">
    <source>
        <dbReference type="SAM" id="MobiDB-lite"/>
    </source>
</evidence>
<protein>
    <recommendedName>
        <fullName evidence="5">DUF4829 domain-containing protein</fullName>
    </recommendedName>
</protein>
<reference evidence="4" key="1">
    <citation type="submission" date="2017-09" db="EMBL/GenBank/DDBJ databases">
        <title>Depth-based differentiation of microbial function through sediment-hosted aquifers and enrichment of novel symbionts in the deep terrestrial subsurface.</title>
        <authorList>
            <person name="Probst A.J."/>
            <person name="Ladd B."/>
            <person name="Jarett J.K."/>
            <person name="Geller-Mcgrath D.E."/>
            <person name="Sieber C.M.K."/>
            <person name="Emerson J.B."/>
            <person name="Anantharaman K."/>
            <person name="Thomas B.C."/>
            <person name="Malmstrom R."/>
            <person name="Stieglmeier M."/>
            <person name="Klingl A."/>
            <person name="Woyke T."/>
            <person name="Ryan C.M."/>
            <person name="Banfield J.F."/>
        </authorList>
    </citation>
    <scope>NUCLEOTIDE SEQUENCE [LARGE SCALE GENOMIC DNA]</scope>
</reference>
<organism evidence="3 4">
    <name type="scientific">Candidatus Roizmanbacteria bacterium CG_4_10_14_0_8_um_filter_39_9</name>
    <dbReference type="NCBI Taxonomy" id="1974829"/>
    <lineage>
        <taxon>Bacteria</taxon>
        <taxon>Candidatus Roizmaniibacteriota</taxon>
    </lineage>
</organism>
<sequence length="177" mass="19409">MKTGILIGGIILMIIGGILIYSMNNSKYPPKDITPSPQTQSSSSSSSFLTSSQASVPLPRDIDIINNFFALIDEGKASDAVMMMPSKITRDDSIKQAFGVQFAAMDSVKVKKIEESSRLDWTDTWHQYMVTIDVVMDPNSSDGPIPYYGFERGDNVRFVGLLKEGGVWKVEGMATGQ</sequence>
<keyword evidence="2" id="KW-0812">Transmembrane</keyword>
<comment type="caution">
    <text evidence="3">The sequence shown here is derived from an EMBL/GenBank/DDBJ whole genome shotgun (WGS) entry which is preliminary data.</text>
</comment>
<dbReference type="EMBL" id="PFLF01000049">
    <property type="protein sequence ID" value="PIY69132.1"/>
    <property type="molecule type" value="Genomic_DNA"/>
</dbReference>
<dbReference type="Proteomes" id="UP000230108">
    <property type="component" value="Unassembled WGS sequence"/>
</dbReference>
<keyword evidence="2" id="KW-1133">Transmembrane helix</keyword>
<evidence type="ECO:0000313" key="4">
    <source>
        <dbReference type="Proteomes" id="UP000230108"/>
    </source>
</evidence>
<evidence type="ECO:0008006" key="5">
    <source>
        <dbReference type="Google" id="ProtNLM"/>
    </source>
</evidence>
<evidence type="ECO:0000256" key="2">
    <source>
        <dbReference type="SAM" id="Phobius"/>
    </source>
</evidence>
<gene>
    <name evidence="3" type="ORF">COY90_02215</name>
</gene>